<dbReference type="SUPFAM" id="SSF53254">
    <property type="entry name" value="Phosphoglycerate mutase-like"/>
    <property type="match status" value="1"/>
</dbReference>
<evidence type="ECO:0000256" key="1">
    <source>
        <dbReference type="ARBA" id="ARBA00004141"/>
    </source>
</evidence>
<dbReference type="AlphaFoldDB" id="A0A1V8SHP0"/>
<keyword evidence="5 7" id="KW-0472">Membrane</keyword>
<keyword evidence="13" id="KW-1185">Reference proteome</keyword>
<dbReference type="PROSITE" id="PS51846">
    <property type="entry name" value="CNNM"/>
    <property type="match status" value="1"/>
</dbReference>
<evidence type="ECO:0000313" key="13">
    <source>
        <dbReference type="Proteomes" id="UP000192596"/>
    </source>
</evidence>
<dbReference type="GO" id="GO:0016020">
    <property type="term" value="C:membrane"/>
    <property type="evidence" value="ECO:0007669"/>
    <property type="project" value="UniProtKB-SubCell"/>
</dbReference>
<feature type="compositionally biased region" description="Polar residues" evidence="8">
    <location>
        <begin position="939"/>
        <end position="949"/>
    </location>
</feature>
<feature type="transmembrane region" description="Helical" evidence="9">
    <location>
        <begin position="416"/>
        <end position="436"/>
    </location>
</feature>
<dbReference type="EMBL" id="NAJO01000046">
    <property type="protein sequence ID" value="OQN98371.1"/>
    <property type="molecule type" value="Genomic_DNA"/>
</dbReference>
<dbReference type="InParanoid" id="A0A1V8SHP0"/>
<dbReference type="InterPro" id="IPR013078">
    <property type="entry name" value="His_Pase_superF_clade-1"/>
</dbReference>
<dbReference type="PANTHER" id="PTHR12064:SF97">
    <property type="entry name" value="METAL TRANSPORTER CNNM-5"/>
    <property type="match status" value="1"/>
</dbReference>
<dbReference type="CDD" id="cd07067">
    <property type="entry name" value="HP_PGM_like"/>
    <property type="match status" value="1"/>
</dbReference>
<reference evidence="13" key="1">
    <citation type="submission" date="2017-03" db="EMBL/GenBank/DDBJ databases">
        <title>Genomes of endolithic fungi from Antarctica.</title>
        <authorList>
            <person name="Coleine C."/>
            <person name="Masonjones S."/>
            <person name="Stajich J.E."/>
        </authorList>
    </citation>
    <scope>NUCLEOTIDE SEQUENCE [LARGE SCALE GENOMIC DNA]</scope>
    <source>
        <strain evidence="13">CCFEE 5527</strain>
    </source>
</reference>
<dbReference type="InterPro" id="IPR045095">
    <property type="entry name" value="ACDP"/>
</dbReference>
<dbReference type="SMART" id="SM00855">
    <property type="entry name" value="PGAM"/>
    <property type="match status" value="1"/>
</dbReference>
<organism evidence="12 13">
    <name type="scientific">Cryoendolithus antarcticus</name>
    <dbReference type="NCBI Taxonomy" id="1507870"/>
    <lineage>
        <taxon>Eukaryota</taxon>
        <taxon>Fungi</taxon>
        <taxon>Dikarya</taxon>
        <taxon>Ascomycota</taxon>
        <taxon>Pezizomycotina</taxon>
        <taxon>Dothideomycetes</taxon>
        <taxon>Dothideomycetidae</taxon>
        <taxon>Cladosporiales</taxon>
        <taxon>Cladosporiaceae</taxon>
        <taxon>Cryoendolithus</taxon>
    </lineage>
</organism>
<feature type="transmembrane region" description="Helical" evidence="9">
    <location>
        <begin position="299"/>
        <end position="323"/>
    </location>
</feature>
<dbReference type="GO" id="GO:0030026">
    <property type="term" value="P:intracellular manganese ion homeostasis"/>
    <property type="evidence" value="ECO:0007669"/>
    <property type="project" value="TreeGrafter"/>
</dbReference>
<evidence type="ECO:0000256" key="6">
    <source>
        <dbReference type="PROSITE-ProRule" id="PRU00703"/>
    </source>
</evidence>
<dbReference type="Gene3D" id="3.40.50.1240">
    <property type="entry name" value="Phosphoglycerate mutase-like"/>
    <property type="match status" value="1"/>
</dbReference>
<evidence type="ECO:0000259" key="11">
    <source>
        <dbReference type="PROSITE" id="PS51846"/>
    </source>
</evidence>
<dbReference type="SUPFAM" id="SSF54631">
    <property type="entry name" value="CBS-domain pair"/>
    <property type="match status" value="1"/>
</dbReference>
<protein>
    <recommendedName>
        <fullName evidence="14">CNNM transmembrane domain-containing protein</fullName>
    </recommendedName>
</protein>
<feature type="domain" description="CBS" evidence="10">
    <location>
        <begin position="559"/>
        <end position="627"/>
    </location>
</feature>
<dbReference type="InterPro" id="IPR002550">
    <property type="entry name" value="CNNM"/>
</dbReference>
<dbReference type="Proteomes" id="UP000192596">
    <property type="component" value="Unassembled WGS sequence"/>
</dbReference>
<dbReference type="Pfam" id="PF00300">
    <property type="entry name" value="His_Phos_1"/>
    <property type="match status" value="1"/>
</dbReference>
<feature type="transmembrane region" description="Helical" evidence="9">
    <location>
        <begin position="260"/>
        <end position="279"/>
    </location>
</feature>
<dbReference type="GO" id="GO:0010960">
    <property type="term" value="P:magnesium ion homeostasis"/>
    <property type="evidence" value="ECO:0007669"/>
    <property type="project" value="InterPro"/>
</dbReference>
<evidence type="ECO:0000256" key="8">
    <source>
        <dbReference type="SAM" id="MobiDB-lite"/>
    </source>
</evidence>
<evidence type="ECO:0000256" key="4">
    <source>
        <dbReference type="ARBA" id="ARBA00022989"/>
    </source>
</evidence>
<dbReference type="FunFam" id="3.10.580.10:FF:000006">
    <property type="entry name" value="DUF21 and CBS domain protein"/>
    <property type="match status" value="1"/>
</dbReference>
<keyword evidence="6" id="KW-0129">CBS domain</keyword>
<feature type="region of interest" description="Disordered" evidence="8">
    <location>
        <begin position="697"/>
        <end position="718"/>
    </location>
</feature>
<evidence type="ECO:0000313" key="12">
    <source>
        <dbReference type="EMBL" id="OQN98371.1"/>
    </source>
</evidence>
<dbReference type="InterPro" id="IPR000644">
    <property type="entry name" value="CBS_dom"/>
</dbReference>
<dbReference type="PROSITE" id="PS51371">
    <property type="entry name" value="CBS"/>
    <property type="match status" value="1"/>
</dbReference>
<comment type="caution">
    <text evidence="12">The sequence shown here is derived from an EMBL/GenBank/DDBJ whole genome shotgun (WGS) entry which is preliminary data.</text>
</comment>
<name>A0A1V8SHP0_9PEZI</name>
<keyword evidence="3" id="KW-0677">Repeat</keyword>
<keyword evidence="2 7" id="KW-0812">Transmembrane</keyword>
<evidence type="ECO:0000259" key="10">
    <source>
        <dbReference type="PROSITE" id="PS51371"/>
    </source>
</evidence>
<dbReference type="InterPro" id="IPR046342">
    <property type="entry name" value="CBS_dom_sf"/>
</dbReference>
<dbReference type="InterPro" id="IPR044751">
    <property type="entry name" value="Ion_transp-like_CBS"/>
</dbReference>
<dbReference type="Pfam" id="PF01595">
    <property type="entry name" value="CNNM"/>
    <property type="match status" value="1"/>
</dbReference>
<dbReference type="InterPro" id="IPR029033">
    <property type="entry name" value="His_PPase_superfam"/>
</dbReference>
<dbReference type="GO" id="GO:0005737">
    <property type="term" value="C:cytoplasm"/>
    <property type="evidence" value="ECO:0007669"/>
    <property type="project" value="TreeGrafter"/>
</dbReference>
<proteinExistence type="predicted"/>
<feature type="transmembrane region" description="Helical" evidence="9">
    <location>
        <begin position="385"/>
        <end position="404"/>
    </location>
</feature>
<dbReference type="STRING" id="1507870.A0A1V8SHP0"/>
<evidence type="ECO:0000256" key="7">
    <source>
        <dbReference type="PROSITE-ProRule" id="PRU01193"/>
    </source>
</evidence>
<feature type="region of interest" description="Disordered" evidence="8">
    <location>
        <begin position="839"/>
        <end position="1027"/>
    </location>
</feature>
<dbReference type="PANTHER" id="PTHR12064">
    <property type="entry name" value="METAL TRANSPORTER CNNM"/>
    <property type="match status" value="1"/>
</dbReference>
<evidence type="ECO:0008006" key="14">
    <source>
        <dbReference type="Google" id="ProtNLM"/>
    </source>
</evidence>
<dbReference type="Gene3D" id="3.10.580.10">
    <property type="entry name" value="CBS-domain"/>
    <property type="match status" value="1"/>
</dbReference>
<feature type="compositionally biased region" description="Basic residues" evidence="8">
    <location>
        <begin position="1011"/>
        <end position="1021"/>
    </location>
</feature>
<evidence type="ECO:0000256" key="5">
    <source>
        <dbReference type="ARBA" id="ARBA00023136"/>
    </source>
</evidence>
<dbReference type="CDD" id="cd04590">
    <property type="entry name" value="CBS_pair_CorC_HlyC_assoc"/>
    <property type="match status" value="1"/>
</dbReference>
<comment type="subcellular location">
    <subcellularLocation>
        <location evidence="1">Membrane</location>
        <topology evidence="1">Multi-pass membrane protein</topology>
    </subcellularLocation>
</comment>
<feature type="region of interest" description="Disordered" evidence="8">
    <location>
        <begin position="753"/>
        <end position="795"/>
    </location>
</feature>
<feature type="compositionally biased region" description="Basic and acidic residues" evidence="8">
    <location>
        <begin position="1001"/>
        <end position="1010"/>
    </location>
</feature>
<dbReference type="FunCoup" id="A0A1V8SHP0">
    <property type="interactions" value="98"/>
</dbReference>
<dbReference type="OrthoDB" id="5353557at2759"/>
<evidence type="ECO:0000256" key="2">
    <source>
        <dbReference type="ARBA" id="ARBA00022692"/>
    </source>
</evidence>
<feature type="domain" description="CNNM transmembrane" evidence="11">
    <location>
        <begin position="295"/>
        <end position="481"/>
    </location>
</feature>
<evidence type="ECO:0000256" key="9">
    <source>
        <dbReference type="SAM" id="Phobius"/>
    </source>
</evidence>
<accession>A0A1V8SHP0</accession>
<gene>
    <name evidence="12" type="ORF">B0A48_15639</name>
</gene>
<evidence type="ECO:0000256" key="3">
    <source>
        <dbReference type="ARBA" id="ARBA00022737"/>
    </source>
</evidence>
<sequence>MAPTIHLIRHAQGYHNLNIANHALHDPVLTNLGKEQCATFQANFPHHKEIDAVVASPLRRTLQTALYSFDDDIKSKKLKVIGMPELQETSDLPCDTGSNLDELKREFADFPVDLIDVGEGWNSKRGIWATGADAIRVRAKVARTKLAAFKERNIVVVTHGVFLHFLTEDWSDSGRFFGTGWANTEYRSYNFSDDGEYHLIETAESRERRHLKPLDHNEMEQLKRTKSHEAAEQAQRDAVVKPVVHVQASTGYGSLALRPAVLAIGKLLAIPVVSAAPLVRRSIHILEEELHPPADAAELWINLSIAVALVLAGGVFAGLTIALMGQDETYLQVIASSGEGKEKHHAQKVLDLLARGKHWLLVTLLLSNVITNETLPIVLDRSLGGGWPAVVGSTVLIVIFGEVAPQSVCVRYGLSIGAFMAPMVRILMWIMSPVAWPTAKLLDYLLGKDHGTMYSKGGLKTLVQLHKGHNTKPGEGLMKDEVTIINSVLDLKEKHVCDIMTPMQDVFTMSADTVLDEKMMDTILSQGYSRIPIYHPDNQKDFIGMLLVKILITYDPEDAKRVGEFSLATLPETAPDTSCLDIINYFQEGKSHMVLVSDFPGDVKGALGVVTLEDVIEELIGEEIIDESDVFIDIHKAIRRATPAPRAKYPKHFASEVEPQNTDERTPLLGDKEETIPLSRKTSLVNGNSTTWLMHRKSSNASESTRDTSRPVQVRSTTQDMRKQLQHLGPSNMASKPRQTKYTAVKIKPGVGTIPENKATTTGIVDDPTRKRSVSEGQEVGSMGAGEGAGMLKDAGKDARDGIQALQSVRSHSQASTRREPQLIDDIIAEGGEIDASQLSAGQASRLAEIKTSPPPKSGKQEDGNTGSNGNHDEIDARPARASTTKDPNFLSPDSAVAQTTKEVIRLGENAAGETDEDDEVGTMDAPSRDRSKNRRSARSGSITETTVDYNGFKKTVLETTSSSDDETGEGASQASKKASPPRPSWLSLGQAQSDGPGQAKGEEGKVEGAKKKKKNHKTKKAKNEGD</sequence>
<keyword evidence="4 7" id="KW-1133">Transmembrane helix</keyword>